<dbReference type="HOGENOM" id="CLU_148782_2_0_1"/>
<accession>A8PD43</accession>
<keyword evidence="1" id="KW-1133">Transmembrane helix</keyword>
<dbReference type="VEuPathDB" id="FungiDB:CC1G_07257"/>
<name>A8PD43_COPC7</name>
<proteinExistence type="predicted"/>
<dbReference type="STRING" id="240176.A8PD43"/>
<dbReference type="OrthoDB" id="2100988at2759"/>
<dbReference type="PANTHER" id="PTHR34286:SF1">
    <property type="entry name" value="TRANSMEMBRANE PROTEIN"/>
    <property type="match status" value="1"/>
</dbReference>
<dbReference type="RefSeq" id="XP_001840527.2">
    <property type="nucleotide sequence ID" value="XM_001840475.2"/>
</dbReference>
<keyword evidence="1" id="KW-0812">Transmembrane</keyword>
<evidence type="ECO:0000256" key="1">
    <source>
        <dbReference type="SAM" id="Phobius"/>
    </source>
</evidence>
<dbReference type="Proteomes" id="UP000001861">
    <property type="component" value="Unassembled WGS sequence"/>
</dbReference>
<dbReference type="eggNOG" id="ENOG502S6YK">
    <property type="taxonomic scope" value="Eukaryota"/>
</dbReference>
<evidence type="ECO:0000313" key="3">
    <source>
        <dbReference type="Proteomes" id="UP000001861"/>
    </source>
</evidence>
<protein>
    <submittedName>
        <fullName evidence="2">Uncharacterized protein</fullName>
    </submittedName>
</protein>
<dbReference type="GeneID" id="6017174"/>
<comment type="caution">
    <text evidence="2">The sequence shown here is derived from an EMBL/GenBank/DDBJ whole genome shotgun (WGS) entry which is preliminary data.</text>
</comment>
<dbReference type="KEGG" id="cci:CC1G_07257"/>
<evidence type="ECO:0000313" key="2">
    <source>
        <dbReference type="EMBL" id="EAU81327.2"/>
    </source>
</evidence>
<dbReference type="InParanoid" id="A8PD43"/>
<sequence>MDFTEDEKRIVKTRLVKWHRLLVTVGREVEPVPEDGCLRRVGEGGGARYPYPKHVWSPAGGWWVQPKNWASNTAIAFVGVLATTYAVWSVSADKERRLSQPDRWIPSMLWAKEYNNEEKK</sequence>
<dbReference type="PANTHER" id="PTHR34286">
    <property type="entry name" value="TRANSMEMBRANE PROTEIN"/>
    <property type="match status" value="1"/>
</dbReference>
<keyword evidence="1" id="KW-0472">Membrane</keyword>
<gene>
    <name evidence="2" type="ORF">CC1G_07257</name>
</gene>
<keyword evidence="3" id="KW-1185">Reference proteome</keyword>
<dbReference type="AlphaFoldDB" id="A8PD43"/>
<dbReference type="OMA" id="WEWHPSR"/>
<feature type="transmembrane region" description="Helical" evidence="1">
    <location>
        <begin position="69"/>
        <end position="88"/>
    </location>
</feature>
<organism evidence="2 3">
    <name type="scientific">Coprinopsis cinerea (strain Okayama-7 / 130 / ATCC MYA-4618 / FGSC 9003)</name>
    <name type="common">Inky cap fungus</name>
    <name type="synonym">Hormographiella aspergillata</name>
    <dbReference type="NCBI Taxonomy" id="240176"/>
    <lineage>
        <taxon>Eukaryota</taxon>
        <taxon>Fungi</taxon>
        <taxon>Dikarya</taxon>
        <taxon>Basidiomycota</taxon>
        <taxon>Agaricomycotina</taxon>
        <taxon>Agaricomycetes</taxon>
        <taxon>Agaricomycetidae</taxon>
        <taxon>Agaricales</taxon>
        <taxon>Agaricineae</taxon>
        <taxon>Psathyrellaceae</taxon>
        <taxon>Coprinopsis</taxon>
    </lineage>
</organism>
<reference evidence="2 3" key="1">
    <citation type="journal article" date="2010" name="Proc. Natl. Acad. Sci. U.S.A.">
        <title>Insights into evolution of multicellular fungi from the assembled chromosomes of the mushroom Coprinopsis cinerea (Coprinus cinereus).</title>
        <authorList>
            <person name="Stajich J.E."/>
            <person name="Wilke S.K."/>
            <person name="Ahren D."/>
            <person name="Au C.H."/>
            <person name="Birren B.W."/>
            <person name="Borodovsky M."/>
            <person name="Burns C."/>
            <person name="Canback B."/>
            <person name="Casselton L.A."/>
            <person name="Cheng C.K."/>
            <person name="Deng J."/>
            <person name="Dietrich F.S."/>
            <person name="Fargo D.C."/>
            <person name="Farman M.L."/>
            <person name="Gathman A.C."/>
            <person name="Goldberg J."/>
            <person name="Guigo R."/>
            <person name="Hoegger P.J."/>
            <person name="Hooker J.B."/>
            <person name="Huggins A."/>
            <person name="James T.Y."/>
            <person name="Kamada T."/>
            <person name="Kilaru S."/>
            <person name="Kodira C."/>
            <person name="Kues U."/>
            <person name="Kupfer D."/>
            <person name="Kwan H.S."/>
            <person name="Lomsadze A."/>
            <person name="Li W."/>
            <person name="Lilly W.W."/>
            <person name="Ma L.J."/>
            <person name="Mackey A.J."/>
            <person name="Manning G."/>
            <person name="Martin F."/>
            <person name="Muraguchi H."/>
            <person name="Natvig D.O."/>
            <person name="Palmerini H."/>
            <person name="Ramesh M.A."/>
            <person name="Rehmeyer C.J."/>
            <person name="Roe B.A."/>
            <person name="Shenoy N."/>
            <person name="Stanke M."/>
            <person name="Ter-Hovhannisyan V."/>
            <person name="Tunlid A."/>
            <person name="Velagapudi R."/>
            <person name="Vision T.J."/>
            <person name="Zeng Q."/>
            <person name="Zolan M.E."/>
            <person name="Pukkila P.J."/>
        </authorList>
    </citation>
    <scope>NUCLEOTIDE SEQUENCE [LARGE SCALE GENOMIC DNA]</scope>
    <source>
        <strain evidence="3">Okayama-7 / 130 / ATCC MYA-4618 / FGSC 9003</strain>
    </source>
</reference>
<dbReference type="EMBL" id="AACS02000006">
    <property type="protein sequence ID" value="EAU81327.2"/>
    <property type="molecule type" value="Genomic_DNA"/>
</dbReference>